<dbReference type="OrthoDB" id="1600564at2759"/>
<dbReference type="InterPro" id="IPR036514">
    <property type="entry name" value="SGNH_hydro_sf"/>
</dbReference>
<protein>
    <recommendedName>
        <fullName evidence="5">GDSL esterase/lipase</fullName>
    </recommendedName>
</protein>
<dbReference type="Gene3D" id="3.40.50.1110">
    <property type="entry name" value="SGNH hydrolase"/>
    <property type="match status" value="1"/>
</dbReference>
<dbReference type="InterPro" id="IPR050592">
    <property type="entry name" value="GDSL_lipolytic_enzyme"/>
</dbReference>
<dbReference type="InterPro" id="IPR001087">
    <property type="entry name" value="GDSL"/>
</dbReference>
<dbReference type="Proteomes" id="UP000541444">
    <property type="component" value="Unassembled WGS sequence"/>
</dbReference>
<dbReference type="AlphaFoldDB" id="A0A7J7MMA4"/>
<feature type="chain" id="PRO_5029801498" description="GDSL esterase/lipase" evidence="2">
    <location>
        <begin position="28"/>
        <end position="368"/>
    </location>
</feature>
<dbReference type="InterPro" id="IPR035669">
    <property type="entry name" value="SGNH_plant_lipase-like"/>
</dbReference>
<evidence type="ECO:0000313" key="3">
    <source>
        <dbReference type="EMBL" id="KAF6155944.1"/>
    </source>
</evidence>
<evidence type="ECO:0008006" key="5">
    <source>
        <dbReference type="Google" id="ProtNLM"/>
    </source>
</evidence>
<gene>
    <name evidence="3" type="ORF">GIB67_039275</name>
</gene>
<keyword evidence="4" id="KW-1185">Reference proteome</keyword>
<reference evidence="3 4" key="1">
    <citation type="journal article" date="2020" name="IScience">
        <title>Genome Sequencing of the Endangered Kingdonia uniflora (Circaeasteraceae, Ranunculales) Reveals Potential Mechanisms of Evolutionary Specialization.</title>
        <authorList>
            <person name="Sun Y."/>
            <person name="Deng T."/>
            <person name="Zhang A."/>
            <person name="Moore M.J."/>
            <person name="Landis J.B."/>
            <person name="Lin N."/>
            <person name="Zhang H."/>
            <person name="Zhang X."/>
            <person name="Huang J."/>
            <person name="Zhang X."/>
            <person name="Sun H."/>
            <person name="Wang H."/>
        </authorList>
    </citation>
    <scope>NUCLEOTIDE SEQUENCE [LARGE SCALE GENOMIC DNA]</scope>
    <source>
        <strain evidence="3">TB1705</strain>
        <tissue evidence="3">Leaf</tissue>
    </source>
</reference>
<organism evidence="3 4">
    <name type="scientific">Kingdonia uniflora</name>
    <dbReference type="NCBI Taxonomy" id="39325"/>
    <lineage>
        <taxon>Eukaryota</taxon>
        <taxon>Viridiplantae</taxon>
        <taxon>Streptophyta</taxon>
        <taxon>Embryophyta</taxon>
        <taxon>Tracheophyta</taxon>
        <taxon>Spermatophyta</taxon>
        <taxon>Magnoliopsida</taxon>
        <taxon>Ranunculales</taxon>
        <taxon>Circaeasteraceae</taxon>
        <taxon>Kingdonia</taxon>
    </lineage>
</organism>
<keyword evidence="2" id="KW-0732">Signal</keyword>
<comment type="similarity">
    <text evidence="1">Belongs to the 'GDSL' lipolytic enzyme family.</text>
</comment>
<evidence type="ECO:0000256" key="2">
    <source>
        <dbReference type="SAM" id="SignalP"/>
    </source>
</evidence>
<feature type="signal peptide" evidence="2">
    <location>
        <begin position="1"/>
        <end position="27"/>
    </location>
</feature>
<dbReference type="CDD" id="cd01837">
    <property type="entry name" value="SGNH_plant_lipase_like"/>
    <property type="match status" value="1"/>
</dbReference>
<evidence type="ECO:0000313" key="4">
    <source>
        <dbReference type="Proteomes" id="UP000541444"/>
    </source>
</evidence>
<dbReference type="Pfam" id="PF00657">
    <property type="entry name" value="Lipase_GDSL"/>
    <property type="match status" value="1"/>
</dbReference>
<dbReference type="SUPFAM" id="SSF52266">
    <property type="entry name" value="SGNH hydrolase"/>
    <property type="match status" value="1"/>
</dbReference>
<sequence>MGYQCITPFLKFLYVLMFLVSLPKYFAHRKHGANNSVPAILIFGDSYIDAGNNNYVMNTMVRANFPPYGRDFPNHLATGRFSNGKVFPDFIASYLGIKETVPAYLDPKLTVEEIKTGVNFGSAGSGYDPLTTTLTGAIPMAKQLKNFKEYKKRLQSIMTKDEIKKHLKKTVFVICCISNDLAFNYLTVPLRKTHYTPSAYQKYIVRKSRQFIKDLRELGARRVIAYGAPPLGCLPLIITIRLKDTFLQRECVENDLKLSKEYNQKLKNELSIIQKETKGEGGKVVYGDLYNPMIDMVKNPTKHGIEVAGRSCCGTGYAEATSYLCNAMTPVSSDADKYIFWDSAHPTENTHHEIFLASRSTIDKLIKS</sequence>
<name>A0A7J7MMA4_9MAGN</name>
<dbReference type="PANTHER" id="PTHR45642">
    <property type="entry name" value="GDSL ESTERASE/LIPASE EXL3"/>
    <property type="match status" value="1"/>
</dbReference>
<dbReference type="EMBL" id="JACGCM010001398">
    <property type="protein sequence ID" value="KAF6155944.1"/>
    <property type="molecule type" value="Genomic_DNA"/>
</dbReference>
<dbReference type="GO" id="GO:0016788">
    <property type="term" value="F:hydrolase activity, acting on ester bonds"/>
    <property type="evidence" value="ECO:0007669"/>
    <property type="project" value="InterPro"/>
</dbReference>
<evidence type="ECO:0000256" key="1">
    <source>
        <dbReference type="ARBA" id="ARBA00008668"/>
    </source>
</evidence>
<comment type="caution">
    <text evidence="3">The sequence shown here is derived from an EMBL/GenBank/DDBJ whole genome shotgun (WGS) entry which is preliminary data.</text>
</comment>
<proteinExistence type="inferred from homology"/>
<accession>A0A7J7MMA4</accession>
<dbReference type="PANTHER" id="PTHR45642:SF3">
    <property type="entry name" value="OS09G0540400 PROTEIN"/>
    <property type="match status" value="1"/>
</dbReference>